<name>A0A1Y2E8A5_9PEZI</name>
<dbReference type="RefSeq" id="XP_040718414.1">
    <property type="nucleotide sequence ID" value="XM_040862933.1"/>
</dbReference>
<dbReference type="PANTHER" id="PTHR46082">
    <property type="entry name" value="ATP/GTP-BINDING PROTEIN-RELATED"/>
    <property type="match status" value="1"/>
</dbReference>
<dbReference type="AlphaFoldDB" id="A0A1Y2E8A5"/>
<keyword evidence="2" id="KW-1185">Reference proteome</keyword>
<protein>
    <submittedName>
        <fullName evidence="1">Nucleoside phosphorylase domain-containing protein</fullName>
    </submittedName>
</protein>
<dbReference type="EMBL" id="MCFJ01000004">
    <property type="protein sequence ID" value="ORY67790.1"/>
    <property type="molecule type" value="Genomic_DNA"/>
</dbReference>
<evidence type="ECO:0000313" key="2">
    <source>
        <dbReference type="Proteomes" id="UP000193689"/>
    </source>
</evidence>
<dbReference type="GO" id="GO:0009116">
    <property type="term" value="P:nucleoside metabolic process"/>
    <property type="evidence" value="ECO:0007669"/>
    <property type="project" value="InterPro"/>
</dbReference>
<dbReference type="OrthoDB" id="1577640at2759"/>
<accession>A0A1Y2E8A5</accession>
<reference evidence="1 2" key="1">
    <citation type="submission" date="2016-07" db="EMBL/GenBank/DDBJ databases">
        <title>Pervasive Adenine N6-methylation of Active Genes in Fungi.</title>
        <authorList>
            <consortium name="DOE Joint Genome Institute"/>
            <person name="Mondo S.J."/>
            <person name="Dannebaum R.O."/>
            <person name="Kuo R.C."/>
            <person name="Labutti K."/>
            <person name="Haridas S."/>
            <person name="Kuo A."/>
            <person name="Salamov A."/>
            <person name="Ahrendt S.R."/>
            <person name="Lipzen A."/>
            <person name="Sullivan W."/>
            <person name="Andreopoulos W.B."/>
            <person name="Clum A."/>
            <person name="Lindquist E."/>
            <person name="Daum C."/>
            <person name="Ramamoorthy G.K."/>
            <person name="Gryganskyi A."/>
            <person name="Culley D."/>
            <person name="Magnuson J.K."/>
            <person name="James T.Y."/>
            <person name="O'Malley M.A."/>
            <person name="Stajich J.E."/>
            <person name="Spatafora J.W."/>
            <person name="Visel A."/>
            <person name="Grigoriev I.V."/>
        </authorList>
    </citation>
    <scope>NUCLEOTIDE SEQUENCE [LARGE SCALE GENOMIC DNA]</scope>
    <source>
        <strain evidence="1 2">CBS 129021</strain>
    </source>
</reference>
<dbReference type="Proteomes" id="UP000193689">
    <property type="component" value="Unassembled WGS sequence"/>
</dbReference>
<dbReference type="STRING" id="1141098.A0A1Y2E8A5"/>
<dbReference type="InParanoid" id="A0A1Y2E8A5"/>
<organism evidence="1 2">
    <name type="scientific">Pseudomassariella vexata</name>
    <dbReference type="NCBI Taxonomy" id="1141098"/>
    <lineage>
        <taxon>Eukaryota</taxon>
        <taxon>Fungi</taxon>
        <taxon>Dikarya</taxon>
        <taxon>Ascomycota</taxon>
        <taxon>Pezizomycotina</taxon>
        <taxon>Sordariomycetes</taxon>
        <taxon>Xylariomycetidae</taxon>
        <taxon>Amphisphaeriales</taxon>
        <taxon>Pseudomassariaceae</taxon>
        <taxon>Pseudomassariella</taxon>
    </lineage>
</organism>
<dbReference type="GO" id="GO:0003824">
    <property type="term" value="F:catalytic activity"/>
    <property type="evidence" value="ECO:0007669"/>
    <property type="project" value="InterPro"/>
</dbReference>
<proteinExistence type="predicted"/>
<sequence>MPHPNDYTVGWICAINIESIGKHNVVIAVLPKGQYGLVNAASVAKDMSHSFPNIRFGLLVGIGGGVPSLKHDIRLGDVVVSATSEEKGAVFQYDFGKTIQDQNFHVTGFLNQPPQILQTATSGLQAQYRRKGHRLHETICLILQRNPRLRKEYMRPDESTDRLYRADVTHDEACCTAATNQDTSKLIPRTLRTKNEDNPAVHYGLIASANQLMKDASVRDRLSKETNVLCFEMEAAGLMNHFPCLVIRGICDYSDTHKNKEWQGYAAMTAAAYAKDLLNRITPNRVEAERKLGEVLKERFTYRYSVITSSSTEVFHHVVIEHAFLKLRRYQNRDCNKHEIISIPLNGYGVKYLTFLQKCNLFLKIKVARKARLTYTDFSLKYINRYMRKSPHLSTVLHNATKKLAGDCKTSRLDKSSKGTKLGSFLASSIPDLQIMKMLEKLSA</sequence>
<dbReference type="GeneID" id="63779145"/>
<comment type="caution">
    <text evidence="1">The sequence shown here is derived from an EMBL/GenBank/DDBJ whole genome shotgun (WGS) entry which is preliminary data.</text>
</comment>
<gene>
    <name evidence="1" type="ORF">BCR38DRAFT_473113</name>
</gene>
<dbReference type="Gene3D" id="3.40.50.1580">
    <property type="entry name" value="Nucleoside phosphorylase domain"/>
    <property type="match status" value="1"/>
</dbReference>
<dbReference type="PANTHER" id="PTHR46082:SF11">
    <property type="entry name" value="AAA+ ATPASE DOMAIN-CONTAINING PROTEIN-RELATED"/>
    <property type="match status" value="1"/>
</dbReference>
<dbReference type="SUPFAM" id="SSF53167">
    <property type="entry name" value="Purine and uridine phosphorylases"/>
    <property type="match status" value="1"/>
</dbReference>
<evidence type="ECO:0000313" key="1">
    <source>
        <dbReference type="EMBL" id="ORY67790.1"/>
    </source>
</evidence>
<dbReference type="InterPro" id="IPR035994">
    <property type="entry name" value="Nucleoside_phosphorylase_sf"/>
</dbReference>
<dbReference type="InterPro" id="IPR053137">
    <property type="entry name" value="NLR-like"/>
</dbReference>